<dbReference type="InParanoid" id="A9TZG1"/>
<evidence type="ECO:0000313" key="3">
    <source>
        <dbReference type="Proteomes" id="UP000006727"/>
    </source>
</evidence>
<proteinExistence type="predicted"/>
<reference evidence="2" key="3">
    <citation type="submission" date="2020-12" db="UniProtKB">
        <authorList>
            <consortium name="EnsemblPlants"/>
        </authorList>
    </citation>
    <scope>IDENTIFICATION</scope>
</reference>
<sequence length="404" mass="45281">MALFKVNDVQPDLAQLNYWMSCALKIDEQAKFLAERKRIEAFSHPGKIFVDGYYLKSRNPLLASVYLAFRDHLPLILTPDAIWNTIMLGVSEHVSKDPEKHRHAFVSHKGKETLKVYRDEFRRGALDNDWGGVVAEFADKIAEKLSGSAALTALHTRFTTIDEIARVAHAIVFMDAVKGYFEFKMSTRCGIPSIELTGTKEDWQKLRAALVLLDDLDLSDWRAQLNTVLLNFEDAFDDKVDKSFWNDIFLEHGAMMSGGVTTVSGWIGTLFLYTKNGLNSGALGMPSGARDNSSRLPHASRKWRSRVDGGLSPRPINQASESRYRQAIDPAHFPSGLSETPFKWIYFDEKIDMLLRGGLVGVVVNQETHAVCAQLGWLITDAKAPEGDLDLEVLLQNLSSDFSK</sequence>
<dbReference type="InterPro" id="IPR025533">
    <property type="entry name" value="DUF4419"/>
</dbReference>
<dbReference type="Gramene" id="Pp3c13_2020V3.2">
    <property type="protein sequence ID" value="PAC:32931141.CDS.1"/>
    <property type="gene ID" value="Pp3c13_2020"/>
</dbReference>
<dbReference type="AlphaFoldDB" id="A9TZG1"/>
<reference evidence="1 3" key="2">
    <citation type="journal article" date="2018" name="Plant J.">
        <title>The Physcomitrella patens chromosome-scale assembly reveals moss genome structure and evolution.</title>
        <authorList>
            <person name="Lang D."/>
            <person name="Ullrich K.K."/>
            <person name="Murat F."/>
            <person name="Fuchs J."/>
            <person name="Jenkins J."/>
            <person name="Haas F.B."/>
            <person name="Piednoel M."/>
            <person name="Gundlach H."/>
            <person name="Van Bel M."/>
            <person name="Meyberg R."/>
            <person name="Vives C."/>
            <person name="Morata J."/>
            <person name="Symeonidi A."/>
            <person name="Hiss M."/>
            <person name="Muchero W."/>
            <person name="Kamisugi Y."/>
            <person name="Saleh O."/>
            <person name="Blanc G."/>
            <person name="Decker E.L."/>
            <person name="van Gessel N."/>
            <person name="Grimwood J."/>
            <person name="Hayes R.D."/>
            <person name="Graham S.W."/>
            <person name="Gunter L.E."/>
            <person name="McDaniel S.F."/>
            <person name="Hoernstein S.N.W."/>
            <person name="Larsson A."/>
            <person name="Li F.W."/>
            <person name="Perroud P.F."/>
            <person name="Phillips J."/>
            <person name="Ranjan P."/>
            <person name="Rokshar D.S."/>
            <person name="Rothfels C.J."/>
            <person name="Schneider L."/>
            <person name="Shu S."/>
            <person name="Stevenson D.W."/>
            <person name="Thummler F."/>
            <person name="Tillich M."/>
            <person name="Villarreal Aguilar J.C."/>
            <person name="Widiez T."/>
            <person name="Wong G.K."/>
            <person name="Wymore A."/>
            <person name="Zhang Y."/>
            <person name="Zimmer A.D."/>
            <person name="Quatrano R.S."/>
            <person name="Mayer K.F.X."/>
            <person name="Goodstein D."/>
            <person name="Casacuberta J.M."/>
            <person name="Vandepoele K."/>
            <person name="Reski R."/>
            <person name="Cuming A.C."/>
            <person name="Tuskan G.A."/>
            <person name="Maumus F."/>
            <person name="Salse J."/>
            <person name="Schmutz J."/>
            <person name="Rensing S.A."/>
        </authorList>
    </citation>
    <scope>NUCLEOTIDE SEQUENCE [LARGE SCALE GENOMIC DNA]</scope>
    <source>
        <strain evidence="2 3">cv. Gransden 2004</strain>
    </source>
</reference>
<gene>
    <name evidence="1" type="ORF">PHYPA_016860</name>
</gene>
<dbReference type="EnsemblPlants" id="Pp3c13_2020V3.1">
    <property type="protein sequence ID" value="PAC:32931140.CDS.1"/>
    <property type="gene ID" value="Pp3c13_2020"/>
</dbReference>
<organism evidence="1">
    <name type="scientific">Physcomitrium patens</name>
    <name type="common">Spreading-leaved earth moss</name>
    <name type="synonym">Physcomitrella patens</name>
    <dbReference type="NCBI Taxonomy" id="3218"/>
    <lineage>
        <taxon>Eukaryota</taxon>
        <taxon>Viridiplantae</taxon>
        <taxon>Streptophyta</taxon>
        <taxon>Embryophyta</taxon>
        <taxon>Bryophyta</taxon>
        <taxon>Bryophytina</taxon>
        <taxon>Bryopsida</taxon>
        <taxon>Funariidae</taxon>
        <taxon>Funariales</taxon>
        <taxon>Funariaceae</taxon>
        <taxon>Physcomitrium</taxon>
    </lineage>
</organism>
<dbReference type="Proteomes" id="UP000006727">
    <property type="component" value="Chromosome 13"/>
</dbReference>
<dbReference type="STRING" id="3218.A9TZG1"/>
<evidence type="ECO:0000313" key="2">
    <source>
        <dbReference type="EnsemblPlants" id="PAC:32931140.CDS.1"/>
    </source>
</evidence>
<dbReference type="EMBL" id="ABEU02000013">
    <property type="protein sequence ID" value="PNR42031.1"/>
    <property type="molecule type" value="Genomic_DNA"/>
</dbReference>
<dbReference type="OMA" id="TKAYFEY"/>
<protein>
    <submittedName>
        <fullName evidence="1 2">Uncharacterized protein</fullName>
    </submittedName>
</protein>
<name>A9TZG1_PHYPA</name>
<dbReference type="PaxDb" id="3218-PP1S385_54V6.1"/>
<dbReference type="PANTHER" id="PTHR31252:SF11">
    <property type="entry name" value="DUF4419 DOMAIN-CONTAINING PROTEIN"/>
    <property type="match status" value="1"/>
</dbReference>
<keyword evidence="3" id="KW-1185">Reference proteome</keyword>
<dbReference type="EnsemblPlants" id="Pp3c13_2020V3.2">
    <property type="protein sequence ID" value="PAC:32931141.CDS.1"/>
    <property type="gene ID" value="Pp3c13_2020"/>
</dbReference>
<dbReference type="PANTHER" id="PTHR31252">
    <property type="entry name" value="DUF4419 DOMAIN-CONTAINING PROTEIN"/>
    <property type="match status" value="1"/>
</dbReference>
<dbReference type="eggNOG" id="ENOG502S44Z">
    <property type="taxonomic scope" value="Eukaryota"/>
</dbReference>
<dbReference type="Gramene" id="Pp3c13_2020V3.1">
    <property type="protein sequence ID" value="PAC:32931140.CDS.1"/>
    <property type="gene ID" value="Pp3c13_2020"/>
</dbReference>
<dbReference type="Pfam" id="PF14388">
    <property type="entry name" value="DUF4419"/>
    <property type="match status" value="1"/>
</dbReference>
<reference evidence="1 3" key="1">
    <citation type="journal article" date="2008" name="Science">
        <title>The Physcomitrella genome reveals evolutionary insights into the conquest of land by plants.</title>
        <authorList>
            <person name="Rensing S."/>
            <person name="Lang D."/>
            <person name="Zimmer A."/>
            <person name="Terry A."/>
            <person name="Salamov A."/>
            <person name="Shapiro H."/>
            <person name="Nishiyama T."/>
            <person name="Perroud P.-F."/>
            <person name="Lindquist E."/>
            <person name="Kamisugi Y."/>
            <person name="Tanahashi T."/>
            <person name="Sakakibara K."/>
            <person name="Fujita T."/>
            <person name="Oishi K."/>
            <person name="Shin-I T."/>
            <person name="Kuroki Y."/>
            <person name="Toyoda A."/>
            <person name="Suzuki Y."/>
            <person name="Hashimoto A."/>
            <person name="Yamaguchi K."/>
            <person name="Sugano A."/>
            <person name="Kohara Y."/>
            <person name="Fujiyama A."/>
            <person name="Anterola A."/>
            <person name="Aoki S."/>
            <person name="Ashton N."/>
            <person name="Barbazuk W.B."/>
            <person name="Barker E."/>
            <person name="Bennetzen J."/>
            <person name="Bezanilla M."/>
            <person name="Blankenship R."/>
            <person name="Cho S.H."/>
            <person name="Dutcher S."/>
            <person name="Estelle M."/>
            <person name="Fawcett J.A."/>
            <person name="Gundlach H."/>
            <person name="Hanada K."/>
            <person name="Heyl A."/>
            <person name="Hicks K.A."/>
            <person name="Hugh J."/>
            <person name="Lohr M."/>
            <person name="Mayer K."/>
            <person name="Melkozernov A."/>
            <person name="Murata T."/>
            <person name="Nelson D."/>
            <person name="Pils B."/>
            <person name="Prigge M."/>
            <person name="Reiss B."/>
            <person name="Renner T."/>
            <person name="Rombauts S."/>
            <person name="Rushton P."/>
            <person name="Sanderfoot A."/>
            <person name="Schween G."/>
            <person name="Shiu S.-H."/>
            <person name="Stueber K."/>
            <person name="Theodoulou F.L."/>
            <person name="Tu H."/>
            <person name="Van de Peer Y."/>
            <person name="Verrier P.J."/>
            <person name="Waters E."/>
            <person name="Wood A."/>
            <person name="Yang L."/>
            <person name="Cove D."/>
            <person name="Cuming A."/>
            <person name="Hasebe M."/>
            <person name="Lucas S."/>
            <person name="Mishler D.B."/>
            <person name="Reski R."/>
            <person name="Grigoriev I."/>
            <person name="Quatrano R.S."/>
            <person name="Boore J.L."/>
        </authorList>
    </citation>
    <scope>NUCLEOTIDE SEQUENCE [LARGE SCALE GENOMIC DNA]</scope>
    <source>
        <strain evidence="2 3">cv. Gransden 2004</strain>
    </source>
</reference>
<dbReference type="HOGENOM" id="CLU_632228_0_0_1"/>
<accession>A9TZG1</accession>
<evidence type="ECO:0000313" key="1">
    <source>
        <dbReference type="EMBL" id="PNR42031.1"/>
    </source>
</evidence>